<feature type="domain" description="GAIN-B" evidence="8">
    <location>
        <begin position="240"/>
        <end position="389"/>
    </location>
</feature>
<dbReference type="SUPFAM" id="SSF81321">
    <property type="entry name" value="Family A G protein-coupled receptor-like"/>
    <property type="match status" value="1"/>
</dbReference>
<dbReference type="Pfam" id="PF01825">
    <property type="entry name" value="GPS"/>
    <property type="match status" value="1"/>
</dbReference>
<feature type="transmembrane region" description="Helical" evidence="7">
    <location>
        <begin position="593"/>
        <end position="615"/>
    </location>
</feature>
<organism evidence="10 11">
    <name type="scientific">Loxostege sticticalis</name>
    <name type="common">Beet webworm moth</name>
    <dbReference type="NCBI Taxonomy" id="481309"/>
    <lineage>
        <taxon>Eukaryota</taxon>
        <taxon>Metazoa</taxon>
        <taxon>Ecdysozoa</taxon>
        <taxon>Arthropoda</taxon>
        <taxon>Hexapoda</taxon>
        <taxon>Insecta</taxon>
        <taxon>Pterygota</taxon>
        <taxon>Neoptera</taxon>
        <taxon>Endopterygota</taxon>
        <taxon>Lepidoptera</taxon>
        <taxon>Glossata</taxon>
        <taxon>Ditrysia</taxon>
        <taxon>Pyraloidea</taxon>
        <taxon>Crambidae</taxon>
        <taxon>Pyraustinae</taxon>
        <taxon>Loxostege</taxon>
    </lineage>
</organism>
<dbReference type="InterPro" id="IPR046338">
    <property type="entry name" value="GAIN_dom_sf"/>
</dbReference>
<evidence type="ECO:0000313" key="11">
    <source>
        <dbReference type="Proteomes" id="UP001549921"/>
    </source>
</evidence>
<dbReference type="CDD" id="cd15040">
    <property type="entry name" value="7tmB2_Adhesion"/>
    <property type="match status" value="1"/>
</dbReference>
<evidence type="ECO:0000256" key="7">
    <source>
        <dbReference type="SAM" id="Phobius"/>
    </source>
</evidence>
<evidence type="ECO:0000259" key="9">
    <source>
        <dbReference type="PROSITE" id="PS50261"/>
    </source>
</evidence>
<evidence type="ECO:0000256" key="3">
    <source>
        <dbReference type="ARBA" id="ARBA00022989"/>
    </source>
</evidence>
<dbReference type="PANTHER" id="PTHR45692:SF1">
    <property type="entry name" value="G-PROTEIN COUPLED RECEPTORS FAMILY 2 PROFILE 2 DOMAIN-CONTAINING PROTEIN"/>
    <property type="match status" value="1"/>
</dbReference>
<dbReference type="Gene3D" id="1.20.1070.10">
    <property type="entry name" value="Rhodopsin 7-helix transmembrane proteins"/>
    <property type="match status" value="1"/>
</dbReference>
<dbReference type="InterPro" id="IPR057244">
    <property type="entry name" value="GAIN_B"/>
</dbReference>
<comment type="caution">
    <text evidence="10">The sequence shown here is derived from an EMBL/GenBank/DDBJ whole genome shotgun (WGS) entry which is preliminary data.</text>
</comment>
<dbReference type="PROSITE" id="PS50221">
    <property type="entry name" value="GAIN_B"/>
    <property type="match status" value="1"/>
</dbReference>
<evidence type="ECO:0000256" key="6">
    <source>
        <dbReference type="SAM" id="MobiDB-lite"/>
    </source>
</evidence>
<dbReference type="EMBL" id="JBEDNZ010000005">
    <property type="protein sequence ID" value="KAL0841710.1"/>
    <property type="molecule type" value="Genomic_DNA"/>
</dbReference>
<keyword evidence="3 7" id="KW-1133">Transmembrane helix</keyword>
<feature type="transmembrane region" description="Helical" evidence="7">
    <location>
        <begin position="548"/>
        <end position="572"/>
    </location>
</feature>
<dbReference type="PANTHER" id="PTHR45692">
    <property type="entry name" value="G_PROTEIN_RECEP_F2_4 DOMAIN-CONTAINING PROTEIN"/>
    <property type="match status" value="1"/>
</dbReference>
<dbReference type="PRINTS" id="PR00249">
    <property type="entry name" value="GPCRSECRETIN"/>
</dbReference>
<accession>A0ABD0TF61</accession>
<dbReference type="SMART" id="SM00303">
    <property type="entry name" value="GPS"/>
    <property type="match status" value="1"/>
</dbReference>
<evidence type="ECO:0000259" key="8">
    <source>
        <dbReference type="PROSITE" id="PS50221"/>
    </source>
</evidence>
<dbReference type="InterPro" id="IPR017981">
    <property type="entry name" value="GPCR_2-like_7TM"/>
</dbReference>
<sequence>MYAEHSFDLCKKTDGNTDHWRTRTPNSKHPLTAIHMFALCQIKSNLFICKTNVSTIQVSIRVQLFHIRFTFFLSVRFISSIVEIASFFLICSPIEYILITKKQICNEQVNDDKQVNIMDTSEHHGNKQCFCFACKVATFRNKTRMPMNNPTSTIFLKRNFRNRLEVLSPVDGLLHTDREEKIPGELLHGLDRLGTRFKLERNQNASIARGNIAMLAVESTPSLHLRGTRVAAAHDVFADDSLQLITGENEDALQMTDKNDAVVFLPESVTRVERRISLVAFRTSTPFVSDHNCQDCQLNSKVVSINVENYTSLEDGEMIRIYLSPSKRVHHRNQTRVCAYWHFHENGTGFWSQEGCTITKTTQKGMLDLCECNHLTHFAEILIHKDVFSESDENTLEIISIIGCCFSLFGISVIVLTAALFKSWRQNNSNKIWLNLGSAVFILDVCFLLTVFVDFDDHITGCVVIGVALHYSVLATFCWMLVVSILSFRKLVLVFTSELPCKLLITVLFAWGLPFLVIGILFAVDSNAYSGRFEDTTPSGNFCYPKGVAFWVSVFGPMAVMWLVNWILYALILRSMFAGKTNIRKHTSSKDTLRCASISCLLAFLCGIPWVFGFFAHNIVAAYLFSITVTFQGFVLFLFFILGNKKTRGLWLSMFMKRSRRAVITTSTDRSNKGPKTARSFFPISSPLAPDEASGSLLSETRL</sequence>
<comment type="subcellular location">
    <subcellularLocation>
        <location evidence="1">Membrane</location>
        <topology evidence="1">Multi-pass membrane protein</topology>
    </subcellularLocation>
</comment>
<keyword evidence="4 7" id="KW-0472">Membrane</keyword>
<gene>
    <name evidence="10" type="ORF">ABMA28_013982</name>
</gene>
<feature type="transmembrane region" description="Helical" evidence="7">
    <location>
        <begin position="433"/>
        <end position="452"/>
    </location>
</feature>
<reference evidence="10 11" key="1">
    <citation type="submission" date="2024-06" db="EMBL/GenBank/DDBJ databases">
        <title>A chromosome-level genome assembly of beet webworm, Loxostege sticticalis.</title>
        <authorList>
            <person name="Zhang Y."/>
        </authorList>
    </citation>
    <scope>NUCLEOTIDE SEQUENCE [LARGE SCALE GENOMIC DNA]</scope>
    <source>
        <strain evidence="10">AQ028</strain>
        <tissue evidence="10">Male pupae</tissue>
    </source>
</reference>
<feature type="domain" description="G-protein coupled receptors family 2 profile 2" evidence="9">
    <location>
        <begin position="396"/>
        <end position="644"/>
    </location>
</feature>
<feature type="transmembrane region" description="Helical" evidence="7">
    <location>
        <begin position="398"/>
        <end position="421"/>
    </location>
</feature>
<feature type="region of interest" description="Disordered" evidence="6">
    <location>
        <begin position="666"/>
        <end position="703"/>
    </location>
</feature>
<dbReference type="InterPro" id="IPR000832">
    <property type="entry name" value="GPCR_2_secretin-like"/>
</dbReference>
<evidence type="ECO:0000313" key="10">
    <source>
        <dbReference type="EMBL" id="KAL0841710.1"/>
    </source>
</evidence>
<dbReference type="PROSITE" id="PS50261">
    <property type="entry name" value="G_PROTEIN_RECEP_F2_4"/>
    <property type="match status" value="1"/>
</dbReference>
<feature type="transmembrane region" description="Helical" evidence="7">
    <location>
        <begin position="458"/>
        <end position="482"/>
    </location>
</feature>
<feature type="transmembrane region" description="Helical" evidence="7">
    <location>
        <begin position="503"/>
        <end position="524"/>
    </location>
</feature>
<evidence type="ECO:0000256" key="2">
    <source>
        <dbReference type="ARBA" id="ARBA00022692"/>
    </source>
</evidence>
<name>A0ABD0TF61_LOXSC</name>
<dbReference type="InterPro" id="IPR000203">
    <property type="entry name" value="GPS"/>
</dbReference>
<dbReference type="GO" id="GO:0016020">
    <property type="term" value="C:membrane"/>
    <property type="evidence" value="ECO:0007669"/>
    <property type="project" value="UniProtKB-SubCell"/>
</dbReference>
<evidence type="ECO:0000256" key="1">
    <source>
        <dbReference type="ARBA" id="ARBA00004141"/>
    </source>
</evidence>
<proteinExistence type="predicted"/>
<dbReference type="Proteomes" id="UP001549921">
    <property type="component" value="Unassembled WGS sequence"/>
</dbReference>
<evidence type="ECO:0000256" key="4">
    <source>
        <dbReference type="ARBA" id="ARBA00023136"/>
    </source>
</evidence>
<dbReference type="Gene3D" id="2.60.220.50">
    <property type="match status" value="1"/>
</dbReference>
<protein>
    <submittedName>
        <fullName evidence="10">Uncharacterized protein</fullName>
    </submittedName>
</protein>
<dbReference type="Pfam" id="PF00002">
    <property type="entry name" value="7tm_2"/>
    <property type="match status" value="1"/>
</dbReference>
<feature type="transmembrane region" description="Helical" evidence="7">
    <location>
        <begin position="621"/>
        <end position="642"/>
    </location>
</feature>
<keyword evidence="5" id="KW-1015">Disulfide bond</keyword>
<evidence type="ECO:0000256" key="5">
    <source>
        <dbReference type="ARBA" id="ARBA00023157"/>
    </source>
</evidence>
<dbReference type="AlphaFoldDB" id="A0ABD0TF61"/>
<keyword evidence="2 7" id="KW-0812">Transmembrane</keyword>